<dbReference type="Gramene" id="rna8089">
    <property type="protein sequence ID" value="RHN72384.1"/>
    <property type="gene ID" value="gene8089"/>
</dbReference>
<proteinExistence type="evidence at transcript level"/>
<dbReference type="AlphaFoldDB" id="I3S624"/>
<reference evidence="1" key="1">
    <citation type="submission" date="2012-05" db="EMBL/GenBank/DDBJ databases">
        <authorList>
            <person name="Krishnakumar V."/>
            <person name="Cheung F."/>
            <person name="Xiao Y."/>
            <person name="Chan A."/>
            <person name="Moskal W.A."/>
            <person name="Town C.D."/>
        </authorList>
    </citation>
    <scope>NUCLEOTIDE SEQUENCE</scope>
</reference>
<dbReference type="Proteomes" id="UP000265566">
    <property type="component" value="Chromosome 2"/>
</dbReference>
<sequence>MRKIMNLPPSISSHTINLNFRFTEKLIRITKNSNNFVIIIHMIITKTKTSKTTWSPIIP</sequence>
<accession>I3S624</accession>
<organism evidence="1">
    <name type="scientific">Medicago truncatula</name>
    <name type="common">Barrel medic</name>
    <name type="synonym">Medicago tribuloides</name>
    <dbReference type="NCBI Taxonomy" id="3880"/>
    <lineage>
        <taxon>Eukaryota</taxon>
        <taxon>Viridiplantae</taxon>
        <taxon>Streptophyta</taxon>
        <taxon>Embryophyta</taxon>
        <taxon>Tracheophyta</taxon>
        <taxon>Spermatophyta</taxon>
        <taxon>Magnoliopsida</taxon>
        <taxon>eudicotyledons</taxon>
        <taxon>Gunneridae</taxon>
        <taxon>Pentapetalae</taxon>
        <taxon>rosids</taxon>
        <taxon>fabids</taxon>
        <taxon>Fabales</taxon>
        <taxon>Fabaceae</taxon>
        <taxon>Papilionoideae</taxon>
        <taxon>50 kb inversion clade</taxon>
        <taxon>NPAAA clade</taxon>
        <taxon>Hologalegina</taxon>
        <taxon>IRL clade</taxon>
        <taxon>Trifolieae</taxon>
        <taxon>Medicago</taxon>
    </lineage>
</organism>
<dbReference type="EMBL" id="PSQE01000002">
    <property type="protein sequence ID" value="RHN72384.1"/>
    <property type="molecule type" value="Genomic_DNA"/>
</dbReference>
<evidence type="ECO:0000313" key="2">
    <source>
        <dbReference type="EMBL" id="RHN72384.1"/>
    </source>
</evidence>
<reference evidence="2" key="2">
    <citation type="journal article" date="2018" name="Nat. Plants">
        <title>Whole-genome landscape of Medicago truncatula symbiotic genes.</title>
        <authorList>
            <person name="Pecrix Y."/>
            <person name="Gamas P."/>
            <person name="Carrere S."/>
        </authorList>
    </citation>
    <scope>NUCLEOTIDE SEQUENCE</scope>
    <source>
        <tissue evidence="2">Leaves</tissue>
    </source>
</reference>
<name>I3S624_MEDTR</name>
<evidence type="ECO:0000313" key="1">
    <source>
        <dbReference type="EMBL" id="AFK35716.1"/>
    </source>
</evidence>
<protein>
    <submittedName>
        <fullName evidence="1">Uncharacterized protein</fullName>
    </submittedName>
</protein>
<dbReference type="EMBL" id="BT135921">
    <property type="protein sequence ID" value="AFK35716.1"/>
    <property type="molecule type" value="mRNA"/>
</dbReference>
<gene>
    <name evidence="2" type="ORF">MtrunA17_Chr2g0287081</name>
</gene>